<dbReference type="OrthoDB" id="329835at2759"/>
<proteinExistence type="predicted"/>
<dbReference type="InterPro" id="IPR016039">
    <property type="entry name" value="Thiolase-like"/>
</dbReference>
<dbReference type="GO" id="GO:0016020">
    <property type="term" value="C:membrane"/>
    <property type="evidence" value="ECO:0007669"/>
    <property type="project" value="InterPro"/>
</dbReference>
<dbReference type="AlphaFoldDB" id="A0A0D2KJ57"/>
<evidence type="ECO:0000313" key="2">
    <source>
        <dbReference type="Proteomes" id="UP000054498"/>
    </source>
</evidence>
<reference evidence="1 2" key="1">
    <citation type="journal article" date="2013" name="BMC Genomics">
        <title>Reconstruction of the lipid metabolism for the microalga Monoraphidium neglectum from its genome sequence reveals characteristics suitable for biofuel production.</title>
        <authorList>
            <person name="Bogen C."/>
            <person name="Al-Dilaimi A."/>
            <person name="Albersmeier A."/>
            <person name="Wichmann J."/>
            <person name="Grundmann M."/>
            <person name="Rupp O."/>
            <person name="Lauersen K.J."/>
            <person name="Blifernez-Klassen O."/>
            <person name="Kalinowski J."/>
            <person name="Goesmann A."/>
            <person name="Mussgnug J.H."/>
            <person name="Kruse O."/>
        </authorList>
    </citation>
    <scope>NUCLEOTIDE SEQUENCE [LARGE SCALE GENOMIC DNA]</scope>
    <source>
        <strain evidence="1 2">SAG 48.87</strain>
    </source>
</reference>
<dbReference type="GeneID" id="25729426"/>
<dbReference type="SUPFAM" id="SSF53901">
    <property type="entry name" value="Thiolase-like"/>
    <property type="match status" value="1"/>
</dbReference>
<name>A0A0D2KJ57_9CHLO</name>
<dbReference type="Proteomes" id="UP000054498">
    <property type="component" value="Unassembled WGS sequence"/>
</dbReference>
<keyword evidence="2" id="KW-1185">Reference proteome</keyword>
<dbReference type="KEGG" id="mng:MNEG_12098"/>
<evidence type="ECO:0000313" key="1">
    <source>
        <dbReference type="EMBL" id="KIY95863.1"/>
    </source>
</evidence>
<sequence length="60" mass="6621">MLKGFMKGMRLPASKVLPSFAALRDYGNTSSPSTYYVMAYLESLCGIQRGDKVMQVRALA</sequence>
<dbReference type="GO" id="GO:0006633">
    <property type="term" value="P:fatty acid biosynthetic process"/>
    <property type="evidence" value="ECO:0007669"/>
    <property type="project" value="InterPro"/>
</dbReference>
<gene>
    <name evidence="1" type="ORF">MNEG_12098</name>
</gene>
<dbReference type="PANTHER" id="PTHR31561">
    <property type="entry name" value="3-KETOACYL-COA SYNTHASE"/>
    <property type="match status" value="1"/>
</dbReference>
<dbReference type="EMBL" id="KK103282">
    <property type="protein sequence ID" value="KIY95863.1"/>
    <property type="molecule type" value="Genomic_DNA"/>
</dbReference>
<dbReference type="Gene3D" id="3.40.47.10">
    <property type="match status" value="1"/>
</dbReference>
<dbReference type="RefSeq" id="XP_013894883.1">
    <property type="nucleotide sequence ID" value="XM_014039429.1"/>
</dbReference>
<dbReference type="GO" id="GO:0016747">
    <property type="term" value="F:acyltransferase activity, transferring groups other than amino-acyl groups"/>
    <property type="evidence" value="ECO:0007669"/>
    <property type="project" value="InterPro"/>
</dbReference>
<protein>
    <submittedName>
        <fullName evidence="1">Uncharacterized protein</fullName>
    </submittedName>
</protein>
<accession>A0A0D2KJ57</accession>
<organism evidence="1 2">
    <name type="scientific">Monoraphidium neglectum</name>
    <dbReference type="NCBI Taxonomy" id="145388"/>
    <lineage>
        <taxon>Eukaryota</taxon>
        <taxon>Viridiplantae</taxon>
        <taxon>Chlorophyta</taxon>
        <taxon>core chlorophytes</taxon>
        <taxon>Chlorophyceae</taxon>
        <taxon>CS clade</taxon>
        <taxon>Sphaeropleales</taxon>
        <taxon>Selenastraceae</taxon>
        <taxon>Monoraphidium</taxon>
    </lineage>
</organism>
<dbReference type="InterPro" id="IPR012392">
    <property type="entry name" value="3-ktacl-CoA_syn"/>
</dbReference>